<dbReference type="AlphaFoldDB" id="A0A1J5TF21"/>
<dbReference type="PROSITE" id="PS50111">
    <property type="entry name" value="CHEMOTAXIS_TRANSDUC_2"/>
    <property type="match status" value="1"/>
</dbReference>
<evidence type="ECO:0000313" key="6">
    <source>
        <dbReference type="EMBL" id="OIR19570.1"/>
    </source>
</evidence>
<keyword evidence="3" id="KW-0812">Transmembrane</keyword>
<organism evidence="6">
    <name type="scientific">mine drainage metagenome</name>
    <dbReference type="NCBI Taxonomy" id="410659"/>
    <lineage>
        <taxon>unclassified sequences</taxon>
        <taxon>metagenomes</taxon>
        <taxon>ecological metagenomes</taxon>
    </lineage>
</organism>
<accession>A0A1J5TF21</accession>
<dbReference type="EMBL" id="MLJW01000001">
    <property type="protein sequence ID" value="OIR19570.1"/>
    <property type="molecule type" value="Genomic_DNA"/>
</dbReference>
<keyword evidence="3" id="KW-0472">Membrane</keyword>
<feature type="transmembrane region" description="Helical" evidence="3">
    <location>
        <begin position="20"/>
        <end position="38"/>
    </location>
</feature>
<dbReference type="InterPro" id="IPR004089">
    <property type="entry name" value="MCPsignal_dom"/>
</dbReference>
<evidence type="ECO:0000256" key="3">
    <source>
        <dbReference type="SAM" id="Phobius"/>
    </source>
</evidence>
<protein>
    <submittedName>
        <fullName evidence="6">Methyl-accepting chemotaxis protein PctC</fullName>
    </submittedName>
</protein>
<gene>
    <name evidence="6" type="primary">pctC_1</name>
    <name evidence="6" type="ORF">GALL_04510</name>
</gene>
<evidence type="ECO:0000259" key="5">
    <source>
        <dbReference type="PROSITE" id="PS50885"/>
    </source>
</evidence>
<dbReference type="SUPFAM" id="SSF58104">
    <property type="entry name" value="Methyl-accepting chemotaxis protein (MCP) signaling domain"/>
    <property type="match status" value="1"/>
</dbReference>
<dbReference type="Pfam" id="PF00015">
    <property type="entry name" value="MCPsignal"/>
    <property type="match status" value="1"/>
</dbReference>
<dbReference type="FunFam" id="1.10.287.950:FF:000001">
    <property type="entry name" value="Methyl-accepting chemotaxis sensory transducer"/>
    <property type="match status" value="1"/>
</dbReference>
<name>A0A1J5TF21_9ZZZZ</name>
<feature type="domain" description="Methyl-accepting transducer" evidence="4">
    <location>
        <begin position="262"/>
        <end position="498"/>
    </location>
</feature>
<dbReference type="GO" id="GO:0016020">
    <property type="term" value="C:membrane"/>
    <property type="evidence" value="ECO:0007669"/>
    <property type="project" value="InterPro"/>
</dbReference>
<feature type="transmembrane region" description="Helical" evidence="3">
    <location>
        <begin position="181"/>
        <end position="203"/>
    </location>
</feature>
<proteinExistence type="inferred from homology"/>
<sequence>MRSISLLKTLTLQQQLRLMMGISVFGMVTVIAFVMINLNQLRQEFHTSQTMQLMDKSLIEIKATALAISRGDPILGETATQLDQADAHIRDLLQRVDDASPQPDLHEQLTTISKQWDAYVQGFRNAIKIATTSPNDALQIPDAMYGMYLAPMVQQLDKLATVNKAAESESEHRIEAVMSKVLWVVLLPLVALGIITVVAETLFGRNLRKRLEDIVGEINHLHNGDLSRRLTAYNNDEISHLSSTINNFIARFETILHEVHVSANQTHKTAHGVSQMAHSVTANAKEQSAKVFQVSDAIDAMGNTIKKIATNAANASSAAKQTLTLVQSGGETGKSTILALGQIDQTVSSSVKTMNELNHAIQRIGSVSSMIKEIAEQTNLLALNAAIEAARAGEQGRGFAVVADEVRKLAERTTSATSDITKIVQLIESETDQATKAMTLAKQEVAQGVLHGENMGQLLHRIEESVLIVTEMMRQIASSTEDQSAAGENISLNINSVATISASTATDIEQARNEMLSLANASKALFETLGQFKLARAAA</sequence>
<keyword evidence="1" id="KW-0807">Transducer</keyword>
<comment type="caution">
    <text evidence="6">The sequence shown here is derived from an EMBL/GenBank/DDBJ whole genome shotgun (WGS) entry which is preliminary data.</text>
</comment>
<evidence type="ECO:0000256" key="2">
    <source>
        <dbReference type="ARBA" id="ARBA00029447"/>
    </source>
</evidence>
<comment type="similarity">
    <text evidence="2">Belongs to the methyl-accepting chemotaxis (MCP) protein family.</text>
</comment>
<feature type="domain" description="HAMP" evidence="5">
    <location>
        <begin position="205"/>
        <end position="257"/>
    </location>
</feature>
<dbReference type="PANTHER" id="PTHR32089:SF112">
    <property type="entry name" value="LYSOZYME-LIKE PROTEIN-RELATED"/>
    <property type="match status" value="1"/>
</dbReference>
<dbReference type="SMART" id="SM00304">
    <property type="entry name" value="HAMP"/>
    <property type="match status" value="1"/>
</dbReference>
<dbReference type="PROSITE" id="PS50885">
    <property type="entry name" value="HAMP"/>
    <property type="match status" value="1"/>
</dbReference>
<reference evidence="6" key="1">
    <citation type="submission" date="2016-10" db="EMBL/GenBank/DDBJ databases">
        <title>Sequence of Gallionella enrichment culture.</title>
        <authorList>
            <person name="Poehlein A."/>
            <person name="Muehling M."/>
            <person name="Daniel R."/>
        </authorList>
    </citation>
    <scope>NUCLEOTIDE SEQUENCE</scope>
</reference>
<dbReference type="Pfam" id="PF00672">
    <property type="entry name" value="HAMP"/>
    <property type="match status" value="1"/>
</dbReference>
<evidence type="ECO:0000259" key="4">
    <source>
        <dbReference type="PROSITE" id="PS50111"/>
    </source>
</evidence>
<dbReference type="InterPro" id="IPR003660">
    <property type="entry name" value="HAMP_dom"/>
</dbReference>
<keyword evidence="3" id="KW-1133">Transmembrane helix</keyword>
<dbReference type="Gene3D" id="1.10.287.950">
    <property type="entry name" value="Methyl-accepting chemotaxis protein"/>
    <property type="match status" value="1"/>
</dbReference>
<dbReference type="CDD" id="cd11386">
    <property type="entry name" value="MCP_signal"/>
    <property type="match status" value="1"/>
</dbReference>
<dbReference type="SMART" id="SM00283">
    <property type="entry name" value="MA"/>
    <property type="match status" value="1"/>
</dbReference>
<evidence type="ECO:0000256" key="1">
    <source>
        <dbReference type="ARBA" id="ARBA00023224"/>
    </source>
</evidence>
<dbReference type="PANTHER" id="PTHR32089">
    <property type="entry name" value="METHYL-ACCEPTING CHEMOTAXIS PROTEIN MCPB"/>
    <property type="match status" value="1"/>
</dbReference>
<dbReference type="GO" id="GO:0007165">
    <property type="term" value="P:signal transduction"/>
    <property type="evidence" value="ECO:0007669"/>
    <property type="project" value="UniProtKB-KW"/>
</dbReference>